<dbReference type="InterPro" id="IPR015943">
    <property type="entry name" value="WD40/YVTN_repeat-like_dom_sf"/>
</dbReference>
<dbReference type="GO" id="GO:0005829">
    <property type="term" value="C:cytosol"/>
    <property type="evidence" value="ECO:0007669"/>
    <property type="project" value="TreeGrafter"/>
</dbReference>
<evidence type="ECO:0008006" key="4">
    <source>
        <dbReference type="Google" id="ProtNLM"/>
    </source>
</evidence>
<name>A0A167JAC7_PHYB8</name>
<comment type="similarity">
    <text evidence="1">Belongs to the cycloisomerase 2 family.</text>
</comment>
<dbReference type="VEuPathDB" id="FungiDB:PHYBLDRAFT_189545"/>
<dbReference type="Proteomes" id="UP000077315">
    <property type="component" value="Unassembled WGS sequence"/>
</dbReference>
<gene>
    <name evidence="2" type="ORF">PHYBLDRAFT_189545</name>
</gene>
<dbReference type="GO" id="GO:0017057">
    <property type="term" value="F:6-phosphogluconolactonase activity"/>
    <property type="evidence" value="ECO:0007669"/>
    <property type="project" value="TreeGrafter"/>
</dbReference>
<dbReference type="InterPro" id="IPR050282">
    <property type="entry name" value="Cycloisomerase_2"/>
</dbReference>
<evidence type="ECO:0000256" key="1">
    <source>
        <dbReference type="ARBA" id="ARBA00005564"/>
    </source>
</evidence>
<dbReference type="Pfam" id="PF10282">
    <property type="entry name" value="Lactonase"/>
    <property type="match status" value="1"/>
</dbReference>
<dbReference type="InParanoid" id="A0A167JAC7"/>
<dbReference type="GeneID" id="29000582"/>
<dbReference type="PANTHER" id="PTHR30344">
    <property type="entry name" value="6-PHOSPHOGLUCONOLACTONASE-RELATED"/>
    <property type="match status" value="1"/>
</dbReference>
<dbReference type="RefSeq" id="XP_018283636.1">
    <property type="nucleotide sequence ID" value="XM_018439676.1"/>
</dbReference>
<dbReference type="OrthoDB" id="9972196at2759"/>
<dbReference type="InterPro" id="IPR019405">
    <property type="entry name" value="Lactonase_7-beta_prop"/>
</dbReference>
<dbReference type="EMBL" id="KV441009">
    <property type="protein sequence ID" value="OAD65596.1"/>
    <property type="molecule type" value="Genomic_DNA"/>
</dbReference>
<keyword evidence="3" id="KW-1185">Reference proteome</keyword>
<dbReference type="Gene3D" id="2.130.10.10">
    <property type="entry name" value="YVTN repeat-like/Quinoprotein amine dehydrogenase"/>
    <property type="match status" value="1"/>
</dbReference>
<accession>A0A167JAC7</accession>
<dbReference type="AlphaFoldDB" id="A0A167JAC7"/>
<sequence length="366" mass="40159">MTSSVSVYVSGYTSGEGKGIYLYDFDTNTGQLTAKSLVAESRDPSYIVMHPSGQYIYTTNEVGDYNGIPSGYISAYACNKEDGSLNLVNEQPSCGGHPCHAVLDASSKHLLVANYTGGSIASFPIISTDSCFAELGSAVSIKEHCALGYKATHSNPSRQEKPHAHSIDLDPATQTWAFSMDLGCDLAIVYRFNKQTGLLEPHSTFKFEDGTGPRHIKFAPNNDGLCYVVGELSNMIYMLEFNIHEGKFYEVQRIPILPEDFKGESIGAEIDITPNGKFLYASTRGCDILAIYLIDELSGKLCLVEHQSTGGKHPRHFVIDPTGKFLLVGNKDSHNIVVFKIDIEHGHLKPIQTIEHPDPTCIQFRP</sequence>
<organism evidence="2 3">
    <name type="scientific">Phycomyces blakesleeanus (strain ATCC 8743b / DSM 1359 / FGSC 10004 / NBRC 33097 / NRRL 1555)</name>
    <dbReference type="NCBI Taxonomy" id="763407"/>
    <lineage>
        <taxon>Eukaryota</taxon>
        <taxon>Fungi</taxon>
        <taxon>Fungi incertae sedis</taxon>
        <taxon>Mucoromycota</taxon>
        <taxon>Mucoromycotina</taxon>
        <taxon>Mucoromycetes</taxon>
        <taxon>Mucorales</taxon>
        <taxon>Phycomycetaceae</taxon>
        <taxon>Phycomyces</taxon>
    </lineage>
</organism>
<protein>
    <recommendedName>
        <fullName evidence="4">6-phosphogluconolactonase</fullName>
    </recommendedName>
</protein>
<evidence type="ECO:0000313" key="2">
    <source>
        <dbReference type="EMBL" id="OAD65596.1"/>
    </source>
</evidence>
<dbReference type="SUPFAM" id="SSF51004">
    <property type="entry name" value="C-terminal (heme d1) domain of cytochrome cd1-nitrite reductase"/>
    <property type="match status" value="1"/>
</dbReference>
<evidence type="ECO:0000313" key="3">
    <source>
        <dbReference type="Proteomes" id="UP000077315"/>
    </source>
</evidence>
<dbReference type="PANTHER" id="PTHR30344:SF1">
    <property type="entry name" value="6-PHOSPHOGLUCONOLACTONASE"/>
    <property type="match status" value="1"/>
</dbReference>
<proteinExistence type="inferred from homology"/>
<dbReference type="STRING" id="763407.A0A167JAC7"/>
<reference evidence="3" key="1">
    <citation type="submission" date="2015-06" db="EMBL/GenBank/DDBJ databases">
        <title>Expansion of signal transduction pathways in fungi by whole-genome duplication.</title>
        <authorList>
            <consortium name="DOE Joint Genome Institute"/>
            <person name="Corrochano L.M."/>
            <person name="Kuo A."/>
            <person name="Marcet-Houben M."/>
            <person name="Polaino S."/>
            <person name="Salamov A."/>
            <person name="Villalobos J.M."/>
            <person name="Alvarez M.I."/>
            <person name="Avalos J."/>
            <person name="Benito E.P."/>
            <person name="Benoit I."/>
            <person name="Burger G."/>
            <person name="Camino L.P."/>
            <person name="Canovas D."/>
            <person name="Cerda-Olmedo E."/>
            <person name="Cheng J.-F."/>
            <person name="Dominguez A."/>
            <person name="Elias M."/>
            <person name="Eslava A.P."/>
            <person name="Glaser F."/>
            <person name="Grimwood J."/>
            <person name="Gutierrez G."/>
            <person name="Heitman J."/>
            <person name="Henrissat B."/>
            <person name="Iturriaga E.A."/>
            <person name="Lang B.F."/>
            <person name="Lavin J.L."/>
            <person name="Lee S."/>
            <person name="Li W."/>
            <person name="Lindquist E."/>
            <person name="Lopez-Garcia S."/>
            <person name="Luque E.M."/>
            <person name="Marcos A.T."/>
            <person name="Martin J."/>
            <person name="McCluskey K."/>
            <person name="Medina H.R."/>
            <person name="Miralles-Duran A."/>
            <person name="Miyazaki A."/>
            <person name="Munoz-Torres E."/>
            <person name="Oguiza J.A."/>
            <person name="Ohm R."/>
            <person name="Olmedo M."/>
            <person name="Orejas M."/>
            <person name="Ortiz-Castellanos L."/>
            <person name="Pisabarro A.G."/>
            <person name="Rodriguez-Romero J."/>
            <person name="Ruiz-Herrera J."/>
            <person name="Ruiz-Vazquez R."/>
            <person name="Sanz C."/>
            <person name="Schackwitz W."/>
            <person name="Schmutz J."/>
            <person name="Shahriari M."/>
            <person name="Shelest E."/>
            <person name="Silva-Franco F."/>
            <person name="Soanes D."/>
            <person name="Syed K."/>
            <person name="Tagua V.G."/>
            <person name="Talbot N.J."/>
            <person name="Thon M."/>
            <person name="De vries R.P."/>
            <person name="Wiebenga A."/>
            <person name="Yadav J.S."/>
            <person name="Braun E.L."/>
            <person name="Baker S."/>
            <person name="Garre V."/>
            <person name="Horwitz B."/>
            <person name="Torres-Martinez S."/>
            <person name="Idnurm A."/>
            <person name="Herrera-Estrella A."/>
            <person name="Gabaldon T."/>
            <person name="Grigoriev I.V."/>
        </authorList>
    </citation>
    <scope>NUCLEOTIDE SEQUENCE [LARGE SCALE GENOMIC DNA]</scope>
    <source>
        <strain evidence="3">NRRL 1555(-)</strain>
    </source>
</reference>
<dbReference type="InterPro" id="IPR011048">
    <property type="entry name" value="Haem_d1_sf"/>
</dbReference>